<accession>A0A3Q7F9C6</accession>
<dbReference type="Gramene" id="Solyc02g086410.2.1">
    <property type="protein sequence ID" value="Solyc02g086410.2.1"/>
    <property type="gene ID" value="Solyc02g086410.2"/>
</dbReference>
<evidence type="ECO:0000313" key="2">
    <source>
        <dbReference type="Proteomes" id="UP000004994"/>
    </source>
</evidence>
<evidence type="ECO:0000313" key="1">
    <source>
        <dbReference type="EnsemblPlants" id="Solyc02g086410.2.1"/>
    </source>
</evidence>
<dbReference type="EnsemblPlants" id="Solyc02g086410.2.1">
    <property type="protein sequence ID" value="Solyc02g086410.2.1"/>
    <property type="gene ID" value="Solyc02g086410.2"/>
</dbReference>
<dbReference type="AlphaFoldDB" id="A0A3Q7F9C6"/>
<dbReference type="InParanoid" id="A0A3Q7F9C6"/>
<reference evidence="1" key="2">
    <citation type="submission" date="2019-01" db="UniProtKB">
        <authorList>
            <consortium name="EnsemblPlants"/>
        </authorList>
    </citation>
    <scope>IDENTIFICATION</scope>
    <source>
        <strain evidence="1">cv. Heinz 1706</strain>
    </source>
</reference>
<sequence>MLQARFRTSNSAFIRRRRVRPVRYRRRIKTP</sequence>
<dbReference type="Proteomes" id="UP000004994">
    <property type="component" value="Chromosome 2"/>
</dbReference>
<name>A0A3Q7F9C6_SOLLC</name>
<organism evidence="1">
    <name type="scientific">Solanum lycopersicum</name>
    <name type="common">Tomato</name>
    <name type="synonym">Lycopersicon esculentum</name>
    <dbReference type="NCBI Taxonomy" id="4081"/>
    <lineage>
        <taxon>Eukaryota</taxon>
        <taxon>Viridiplantae</taxon>
        <taxon>Streptophyta</taxon>
        <taxon>Embryophyta</taxon>
        <taxon>Tracheophyta</taxon>
        <taxon>Spermatophyta</taxon>
        <taxon>Magnoliopsida</taxon>
        <taxon>eudicotyledons</taxon>
        <taxon>Gunneridae</taxon>
        <taxon>Pentapetalae</taxon>
        <taxon>asterids</taxon>
        <taxon>lamiids</taxon>
        <taxon>Solanales</taxon>
        <taxon>Solanaceae</taxon>
        <taxon>Solanoideae</taxon>
        <taxon>Solaneae</taxon>
        <taxon>Solanum</taxon>
        <taxon>Solanum subgen. Lycopersicon</taxon>
    </lineage>
</organism>
<proteinExistence type="predicted"/>
<protein>
    <submittedName>
        <fullName evidence="1">Uncharacterized protein</fullName>
    </submittedName>
</protein>
<reference evidence="1" key="1">
    <citation type="journal article" date="2012" name="Nature">
        <title>The tomato genome sequence provides insights into fleshy fruit evolution.</title>
        <authorList>
            <consortium name="Tomato Genome Consortium"/>
        </authorList>
    </citation>
    <scope>NUCLEOTIDE SEQUENCE [LARGE SCALE GENOMIC DNA]</scope>
    <source>
        <strain evidence="1">cv. Heinz 1706</strain>
    </source>
</reference>
<keyword evidence="2" id="KW-1185">Reference proteome</keyword>